<keyword evidence="1" id="KW-0732">Signal</keyword>
<keyword evidence="3" id="KW-1185">Reference proteome</keyword>
<evidence type="ECO:0000313" key="3">
    <source>
        <dbReference type="Proteomes" id="UP000292459"/>
    </source>
</evidence>
<gene>
    <name evidence="2" type="ORF">DYY88_18075</name>
</gene>
<feature type="chain" id="PRO_5020261387" description="Lysozyme" evidence="1">
    <location>
        <begin position="26"/>
        <end position="157"/>
    </location>
</feature>
<dbReference type="AlphaFoldDB" id="A0A4Q7E3I7"/>
<dbReference type="EMBL" id="QVFV01000005">
    <property type="protein sequence ID" value="RZM76572.1"/>
    <property type="molecule type" value="Genomic_DNA"/>
</dbReference>
<accession>A0A4Q7E3I7</accession>
<evidence type="ECO:0000313" key="2">
    <source>
        <dbReference type="EMBL" id="RZM76572.1"/>
    </source>
</evidence>
<reference evidence="2 3" key="1">
    <citation type="submission" date="2018-11" db="EMBL/GenBank/DDBJ databases">
        <title>Whole genome sequencing of an environmental sample.</title>
        <authorList>
            <person name="Sarangi A.N."/>
            <person name="Singh D."/>
            <person name="Tripathy S."/>
        </authorList>
    </citation>
    <scope>NUCLEOTIDE SEQUENCE [LARGE SCALE GENOMIC DNA]</scope>
    <source>
        <strain evidence="2 3">Lakshadweep</strain>
    </source>
</reference>
<dbReference type="RefSeq" id="WP_130199505.1">
    <property type="nucleotide sequence ID" value="NZ_QVFV01000005.1"/>
</dbReference>
<protein>
    <recommendedName>
        <fullName evidence="4">Lysozyme</fullName>
    </recommendedName>
</protein>
<sequence>MKKLLAISIPLILGVVVAKVQSAEAFCPLDTYDGCNYWELPGYQGPNVTGGSTAGAASGGGATMTEADYRALYDAAAQLPPDVQAEYAMAILASLYSGCTDVGYPTANCQCLVNDLRNDYSDFRLMYIAIYNGYYQGLGQTAHPYLQDAGRACGVAI</sequence>
<feature type="signal peptide" evidence="1">
    <location>
        <begin position="1"/>
        <end position="25"/>
    </location>
</feature>
<comment type="caution">
    <text evidence="2">The sequence shown here is derived from an EMBL/GenBank/DDBJ whole genome shotgun (WGS) entry which is preliminary data.</text>
</comment>
<name>A0A4Q7E3I7_9CYAN</name>
<evidence type="ECO:0008006" key="4">
    <source>
        <dbReference type="Google" id="ProtNLM"/>
    </source>
</evidence>
<proteinExistence type="predicted"/>
<organism evidence="2 3">
    <name type="scientific">Leptolyngbya iicbica LK</name>
    <dbReference type="NCBI Taxonomy" id="2294035"/>
    <lineage>
        <taxon>Bacteria</taxon>
        <taxon>Bacillati</taxon>
        <taxon>Cyanobacteriota</taxon>
        <taxon>Cyanophyceae</taxon>
        <taxon>Leptolyngbyales</taxon>
        <taxon>Leptolyngbyaceae</taxon>
        <taxon>Leptolyngbya group</taxon>
        <taxon>Leptolyngbya</taxon>
        <taxon>Leptolyngbya iicbica</taxon>
    </lineage>
</organism>
<dbReference type="Proteomes" id="UP000292459">
    <property type="component" value="Unassembled WGS sequence"/>
</dbReference>
<evidence type="ECO:0000256" key="1">
    <source>
        <dbReference type="SAM" id="SignalP"/>
    </source>
</evidence>